<evidence type="ECO:0000256" key="1">
    <source>
        <dbReference type="SAM" id="MobiDB-lite"/>
    </source>
</evidence>
<feature type="region of interest" description="Disordered" evidence="1">
    <location>
        <begin position="177"/>
        <end position="205"/>
    </location>
</feature>
<name>A0A8R7R9G5_TRIUA</name>
<evidence type="ECO:0000313" key="3">
    <source>
        <dbReference type="EnsemblPlants" id="TuG1812G0700004959.01.T01"/>
    </source>
</evidence>
<dbReference type="PANTHER" id="PTHR36777:SF2">
    <property type="entry name" value="EXPRESSED PROTEIN"/>
    <property type="match status" value="1"/>
</dbReference>
<sequence>MRPRISSIYPFVSHPMAQYASLHLVDTLSPGLPSPLNLGTGGHHRIAMAPAAARLLPAAMPTAPHRPLNWCRSAAARRPSPSMRLLRSNSRLLVVASAQSNLSKAVQKTWRVSKEAVDAGSALVPDSVPRPIARIGVTFVAVSVALFLLKSVISTALFVLAMMGLIYFAFLAMNPKEGSRSMDEGDSPSSDDPAEEARRIMEKYK</sequence>
<dbReference type="PANTHER" id="PTHR36777">
    <property type="entry name" value="EXPRESSED PROTEIN"/>
    <property type="match status" value="1"/>
</dbReference>
<dbReference type="Gramene" id="TuG1812G0700004959.01.T01">
    <property type="protein sequence ID" value="TuG1812G0700004959.01.T01"/>
    <property type="gene ID" value="TuG1812G0700004959.01"/>
</dbReference>
<evidence type="ECO:0000313" key="4">
    <source>
        <dbReference type="Proteomes" id="UP000015106"/>
    </source>
</evidence>
<reference evidence="3" key="2">
    <citation type="submission" date="2018-03" db="EMBL/GenBank/DDBJ databases">
        <title>The Triticum urartu genome reveals the dynamic nature of wheat genome evolution.</title>
        <authorList>
            <person name="Ling H."/>
            <person name="Ma B."/>
            <person name="Shi X."/>
            <person name="Liu H."/>
            <person name="Dong L."/>
            <person name="Sun H."/>
            <person name="Cao Y."/>
            <person name="Gao Q."/>
            <person name="Zheng S."/>
            <person name="Li Y."/>
            <person name="Yu Y."/>
            <person name="Du H."/>
            <person name="Qi M."/>
            <person name="Li Y."/>
            <person name="Yu H."/>
            <person name="Cui Y."/>
            <person name="Wang N."/>
            <person name="Chen C."/>
            <person name="Wu H."/>
            <person name="Zhao Y."/>
            <person name="Zhang J."/>
            <person name="Li Y."/>
            <person name="Zhou W."/>
            <person name="Zhang B."/>
            <person name="Hu W."/>
            <person name="Eijk M."/>
            <person name="Tang J."/>
            <person name="Witsenboer H."/>
            <person name="Zhao S."/>
            <person name="Li Z."/>
            <person name="Zhang A."/>
            <person name="Wang D."/>
            <person name="Liang C."/>
        </authorList>
    </citation>
    <scope>NUCLEOTIDE SEQUENCE [LARGE SCALE GENOMIC DNA]</scope>
    <source>
        <strain evidence="3">cv. G1812</strain>
    </source>
</reference>
<reference evidence="3" key="3">
    <citation type="submission" date="2022-06" db="UniProtKB">
        <authorList>
            <consortium name="EnsemblPlants"/>
        </authorList>
    </citation>
    <scope>IDENTIFICATION</scope>
</reference>
<keyword evidence="2" id="KW-1133">Transmembrane helix</keyword>
<proteinExistence type="predicted"/>
<evidence type="ECO:0000256" key="2">
    <source>
        <dbReference type="SAM" id="Phobius"/>
    </source>
</evidence>
<gene>
    <name evidence="3" type="primary">LOC125523910</name>
</gene>
<keyword evidence="2" id="KW-0812">Transmembrane</keyword>
<dbReference type="Proteomes" id="UP000015106">
    <property type="component" value="Chromosome 7"/>
</dbReference>
<dbReference type="EnsemblPlants" id="TuG1812G0700004959.01.T01">
    <property type="protein sequence ID" value="TuG1812G0700004959.01.T01"/>
    <property type="gene ID" value="TuG1812G0700004959.01"/>
</dbReference>
<dbReference type="AlphaFoldDB" id="A0A8R7R9G5"/>
<feature type="compositionally biased region" description="Basic and acidic residues" evidence="1">
    <location>
        <begin position="195"/>
        <end position="205"/>
    </location>
</feature>
<keyword evidence="4" id="KW-1185">Reference proteome</keyword>
<feature type="transmembrane region" description="Helical" evidence="2">
    <location>
        <begin position="155"/>
        <end position="173"/>
    </location>
</feature>
<keyword evidence="2" id="KW-0472">Membrane</keyword>
<accession>A0A8R7R9G5</accession>
<protein>
    <submittedName>
        <fullName evidence="3">Uncharacterized protein</fullName>
    </submittedName>
</protein>
<organism evidence="3 4">
    <name type="scientific">Triticum urartu</name>
    <name type="common">Red wild einkorn</name>
    <name type="synonym">Crithodium urartu</name>
    <dbReference type="NCBI Taxonomy" id="4572"/>
    <lineage>
        <taxon>Eukaryota</taxon>
        <taxon>Viridiplantae</taxon>
        <taxon>Streptophyta</taxon>
        <taxon>Embryophyta</taxon>
        <taxon>Tracheophyta</taxon>
        <taxon>Spermatophyta</taxon>
        <taxon>Magnoliopsida</taxon>
        <taxon>Liliopsida</taxon>
        <taxon>Poales</taxon>
        <taxon>Poaceae</taxon>
        <taxon>BOP clade</taxon>
        <taxon>Pooideae</taxon>
        <taxon>Triticodae</taxon>
        <taxon>Triticeae</taxon>
        <taxon>Triticinae</taxon>
        <taxon>Triticum</taxon>
    </lineage>
</organism>
<reference evidence="4" key="1">
    <citation type="journal article" date="2013" name="Nature">
        <title>Draft genome of the wheat A-genome progenitor Triticum urartu.</title>
        <authorList>
            <person name="Ling H.Q."/>
            <person name="Zhao S."/>
            <person name="Liu D."/>
            <person name="Wang J."/>
            <person name="Sun H."/>
            <person name="Zhang C."/>
            <person name="Fan H."/>
            <person name="Li D."/>
            <person name="Dong L."/>
            <person name="Tao Y."/>
            <person name="Gao C."/>
            <person name="Wu H."/>
            <person name="Li Y."/>
            <person name="Cui Y."/>
            <person name="Guo X."/>
            <person name="Zheng S."/>
            <person name="Wang B."/>
            <person name="Yu K."/>
            <person name="Liang Q."/>
            <person name="Yang W."/>
            <person name="Lou X."/>
            <person name="Chen J."/>
            <person name="Feng M."/>
            <person name="Jian J."/>
            <person name="Zhang X."/>
            <person name="Luo G."/>
            <person name="Jiang Y."/>
            <person name="Liu J."/>
            <person name="Wang Z."/>
            <person name="Sha Y."/>
            <person name="Zhang B."/>
            <person name="Wu H."/>
            <person name="Tang D."/>
            <person name="Shen Q."/>
            <person name="Xue P."/>
            <person name="Zou S."/>
            <person name="Wang X."/>
            <person name="Liu X."/>
            <person name="Wang F."/>
            <person name="Yang Y."/>
            <person name="An X."/>
            <person name="Dong Z."/>
            <person name="Zhang K."/>
            <person name="Zhang X."/>
            <person name="Luo M.C."/>
            <person name="Dvorak J."/>
            <person name="Tong Y."/>
            <person name="Wang J."/>
            <person name="Yang H."/>
            <person name="Li Z."/>
            <person name="Wang D."/>
            <person name="Zhang A."/>
            <person name="Wang J."/>
        </authorList>
    </citation>
    <scope>NUCLEOTIDE SEQUENCE</scope>
    <source>
        <strain evidence="4">cv. G1812</strain>
    </source>
</reference>